<dbReference type="Proteomes" id="UP000094426">
    <property type="component" value="Unassembled WGS sequence"/>
</dbReference>
<dbReference type="EMBL" id="LNZG01000005">
    <property type="protein sequence ID" value="ODA90869.1"/>
    <property type="molecule type" value="Genomic_DNA"/>
</dbReference>
<protein>
    <submittedName>
        <fullName evidence="5">N-acetyl-glucosamine transferase</fullName>
    </submittedName>
</protein>
<dbReference type="PANTHER" id="PTHR43630">
    <property type="entry name" value="POLY-BETA-1,6-N-ACETYL-D-GLUCOSAMINE SYNTHASE"/>
    <property type="match status" value="1"/>
</dbReference>
<comment type="caution">
    <text evidence="5">The sequence shown here is derived from an EMBL/GenBank/DDBJ whole genome shotgun (WGS) entry which is preliminary data.</text>
</comment>
<evidence type="ECO:0000313" key="5">
    <source>
        <dbReference type="EMBL" id="ODA90869.1"/>
    </source>
</evidence>
<keyword evidence="4" id="KW-0472">Membrane</keyword>
<dbReference type="RefSeq" id="WP_011186210.1">
    <property type="nucleotide sequence ID" value="NZ_LNZG01000005.1"/>
</dbReference>
<dbReference type="SUPFAM" id="SSF53448">
    <property type="entry name" value="Nucleotide-diphospho-sugar transferases"/>
    <property type="match status" value="1"/>
</dbReference>
<dbReference type="AlphaFoldDB" id="A0A1E2SM56"/>
<keyword evidence="4" id="KW-0812">Transmembrane</keyword>
<dbReference type="CDD" id="cd06436">
    <property type="entry name" value="GlcNAc-1-P_transferase"/>
    <property type="match status" value="1"/>
</dbReference>
<proteinExistence type="inferred from homology"/>
<accession>A0A1E2SM56</accession>
<evidence type="ECO:0000256" key="1">
    <source>
        <dbReference type="ARBA" id="ARBA00006739"/>
    </source>
</evidence>
<evidence type="ECO:0000313" key="6">
    <source>
        <dbReference type="Proteomes" id="UP000094426"/>
    </source>
</evidence>
<comment type="similarity">
    <text evidence="1">Belongs to the glycosyltransferase 2 family.</text>
</comment>
<dbReference type="OMA" id="QCARYLG"/>
<keyword evidence="4" id="KW-1133">Transmembrane helix</keyword>
<evidence type="ECO:0000256" key="4">
    <source>
        <dbReference type="SAM" id="Phobius"/>
    </source>
</evidence>
<evidence type="ECO:0000256" key="3">
    <source>
        <dbReference type="ARBA" id="ARBA00022679"/>
    </source>
</evidence>
<evidence type="ECO:0000256" key="2">
    <source>
        <dbReference type="ARBA" id="ARBA00022676"/>
    </source>
</evidence>
<keyword evidence="3 5" id="KW-0808">Transferase</keyword>
<dbReference type="OrthoDB" id="9806824at2"/>
<feature type="transmembrane region" description="Helical" evidence="4">
    <location>
        <begin position="393"/>
        <end position="418"/>
    </location>
</feature>
<keyword evidence="2" id="KW-0328">Glycosyltransferase</keyword>
<dbReference type="Gene3D" id="3.90.550.10">
    <property type="entry name" value="Spore Coat Polysaccharide Biosynthesis Protein SpsA, Chain A"/>
    <property type="match status" value="1"/>
</dbReference>
<name>A0A1E2SM56_LEIXY</name>
<reference evidence="5 6" key="1">
    <citation type="submission" date="2015-11" db="EMBL/GenBank/DDBJ databases">
        <authorList>
            <person name="Zhang Y."/>
            <person name="Guo Z."/>
        </authorList>
    </citation>
    <scope>NUCLEOTIDE SEQUENCE [LARGE SCALE GENOMIC DNA]</scope>
    <source>
        <strain evidence="6">gdw1</strain>
    </source>
</reference>
<dbReference type="GO" id="GO:0016757">
    <property type="term" value="F:glycosyltransferase activity"/>
    <property type="evidence" value="ECO:0007669"/>
    <property type="project" value="UniProtKB-KW"/>
</dbReference>
<sequence>MSTFFAILSSITTLVICLSLVYYLAAMFAGMHELKKSGTSLAVQGNTAYADPFEDSPNTFDVYVMIPCLNEEAVIGRTVATLVGNTRTTTTIVIDDGSEDTTAQIAREEGGEKVIVLRRELPNARQGKGVALNQAYELIKKLVTERGENPERVLILVMDADGRLSNGAFSHILPLFEDPQVAGVQLAVRIRNRATNFLTWFQDFQFWAMSAVTQFGRAKTGTVSLGGNGQFTRLSALLALKNQPWSDSLTEDLDLAITLLSDGWKLTTTPDASVDQQGLESLRRLIVQRRRWYQGHMTAGKRLPDIWRNHNFSNARALELTAYLLVPWLIDLPWSILFHFTLYLFIIRAGSIFSFVTGPVALVVGVTLWYLLTFAPAIMTTVVYFRRDRRTSFWLCLVLGHAFLVMNYLSFICAWGALWRILRGRTGWDKTKRTVENDDTPPTPLAPAR</sequence>
<dbReference type="PANTHER" id="PTHR43630:SF1">
    <property type="entry name" value="POLY-BETA-1,6-N-ACETYL-D-GLUCOSAMINE SYNTHASE"/>
    <property type="match status" value="1"/>
</dbReference>
<feature type="transmembrane region" description="Helical" evidence="4">
    <location>
        <begin position="322"/>
        <end position="346"/>
    </location>
</feature>
<gene>
    <name evidence="5" type="ORF">ATY41_08110</name>
</gene>
<organism evidence="5 6">
    <name type="scientific">Leifsonia xyli subsp. xyli</name>
    <dbReference type="NCBI Taxonomy" id="59736"/>
    <lineage>
        <taxon>Bacteria</taxon>
        <taxon>Bacillati</taxon>
        <taxon>Actinomycetota</taxon>
        <taxon>Actinomycetes</taxon>
        <taxon>Micrococcales</taxon>
        <taxon>Microbacteriaceae</taxon>
        <taxon>Leifsonia</taxon>
    </lineage>
</organism>
<feature type="transmembrane region" description="Helical" evidence="4">
    <location>
        <begin position="6"/>
        <end position="26"/>
    </location>
</feature>
<dbReference type="Pfam" id="PF13641">
    <property type="entry name" value="Glyco_tranf_2_3"/>
    <property type="match status" value="1"/>
</dbReference>
<dbReference type="InterPro" id="IPR029044">
    <property type="entry name" value="Nucleotide-diphossugar_trans"/>
</dbReference>